<keyword evidence="4 5" id="KW-0472">Membrane</keyword>
<name>A0A9X1NHL3_9ACTN</name>
<dbReference type="RefSeq" id="WP_231446676.1">
    <property type="nucleotide sequence ID" value="NZ_JAJOMB010000015.1"/>
</dbReference>
<feature type="transmembrane region" description="Helical" evidence="5">
    <location>
        <begin position="187"/>
        <end position="205"/>
    </location>
</feature>
<dbReference type="EMBL" id="JAJOMB010000015">
    <property type="protein sequence ID" value="MCD5314288.1"/>
    <property type="molecule type" value="Genomic_DNA"/>
</dbReference>
<evidence type="ECO:0000313" key="7">
    <source>
        <dbReference type="Proteomes" id="UP001138997"/>
    </source>
</evidence>
<evidence type="ECO:0000313" key="6">
    <source>
        <dbReference type="EMBL" id="MCD5314288.1"/>
    </source>
</evidence>
<comment type="caution">
    <text evidence="6">The sequence shown here is derived from an EMBL/GenBank/DDBJ whole genome shotgun (WGS) entry which is preliminary data.</text>
</comment>
<evidence type="ECO:0000256" key="1">
    <source>
        <dbReference type="ARBA" id="ARBA00004141"/>
    </source>
</evidence>
<dbReference type="InterPro" id="IPR002781">
    <property type="entry name" value="TM_pro_TauE-like"/>
</dbReference>
<dbReference type="Proteomes" id="UP001138997">
    <property type="component" value="Unassembled WGS sequence"/>
</dbReference>
<keyword evidence="2 5" id="KW-0812">Transmembrane</keyword>
<accession>A0A9X1NHL3</accession>
<evidence type="ECO:0000256" key="5">
    <source>
        <dbReference type="RuleBase" id="RU363041"/>
    </source>
</evidence>
<evidence type="ECO:0000256" key="4">
    <source>
        <dbReference type="ARBA" id="ARBA00023136"/>
    </source>
</evidence>
<dbReference type="AlphaFoldDB" id="A0A9X1NHL3"/>
<evidence type="ECO:0000256" key="3">
    <source>
        <dbReference type="ARBA" id="ARBA00022989"/>
    </source>
</evidence>
<keyword evidence="3 5" id="KW-1133">Transmembrane helix</keyword>
<organism evidence="6 7">
    <name type="scientific">Kineosporia babensis</name>
    <dbReference type="NCBI Taxonomy" id="499548"/>
    <lineage>
        <taxon>Bacteria</taxon>
        <taxon>Bacillati</taxon>
        <taxon>Actinomycetota</taxon>
        <taxon>Actinomycetes</taxon>
        <taxon>Kineosporiales</taxon>
        <taxon>Kineosporiaceae</taxon>
        <taxon>Kineosporia</taxon>
    </lineage>
</organism>
<gene>
    <name evidence="6" type="ORF">LR394_25580</name>
</gene>
<protein>
    <recommendedName>
        <fullName evidence="5">Probable membrane transporter protein</fullName>
    </recommendedName>
</protein>
<comment type="subcellular location">
    <subcellularLocation>
        <location evidence="5">Cell membrane</location>
        <topology evidence="5">Multi-pass membrane protein</topology>
    </subcellularLocation>
    <subcellularLocation>
        <location evidence="1">Membrane</location>
        <topology evidence="1">Multi-pass membrane protein</topology>
    </subcellularLocation>
</comment>
<feature type="transmembrane region" description="Helical" evidence="5">
    <location>
        <begin position="38"/>
        <end position="55"/>
    </location>
</feature>
<feature type="transmembrane region" description="Helical" evidence="5">
    <location>
        <begin position="67"/>
        <end position="84"/>
    </location>
</feature>
<dbReference type="GO" id="GO:0005886">
    <property type="term" value="C:plasma membrane"/>
    <property type="evidence" value="ECO:0007669"/>
    <property type="project" value="UniProtKB-SubCell"/>
</dbReference>
<reference evidence="6" key="1">
    <citation type="submission" date="2021-11" db="EMBL/GenBank/DDBJ databases">
        <title>Streptomyces corallinus and Kineosporia corallina sp. nov., two new coral-derived marine actinobacteria.</title>
        <authorList>
            <person name="Buangrab K."/>
            <person name="Sutthacheep M."/>
            <person name="Yeemin T."/>
            <person name="Harunari E."/>
            <person name="Igarashi Y."/>
            <person name="Sripreechasak P."/>
            <person name="Kanchanasin P."/>
            <person name="Tanasupawat S."/>
            <person name="Phongsopitanun W."/>
        </authorList>
    </citation>
    <scope>NUCLEOTIDE SEQUENCE</scope>
    <source>
        <strain evidence="6">JCM 31032</strain>
    </source>
</reference>
<dbReference type="Pfam" id="PF01925">
    <property type="entry name" value="TauE"/>
    <property type="match status" value="1"/>
</dbReference>
<keyword evidence="5" id="KW-1003">Cell membrane</keyword>
<feature type="transmembrane region" description="Helical" evidence="5">
    <location>
        <begin position="90"/>
        <end position="109"/>
    </location>
</feature>
<sequence length="234" mass="23640">MVVALVVALGAVCQVLSGTGFALVVSPLVMVTLGHEAGLRTVLILSAVLNLSVIARMPNQVRPRDALALLLPAALVIAPMMLVSDLLRGATLNVVAGLSILAATAASAAGRPLPFYERRGGAIIAGGVSGSLNVLAGASGPPVALFAMSRRWPPTEMSATLQAFSLPLNLLTLAAVGLPSASEWGEMGWAAVGLVAGLAVSLPFIHRVSAGLVRRVTLGIAVLGGLTLLSTAFS</sequence>
<keyword evidence="7" id="KW-1185">Reference proteome</keyword>
<proteinExistence type="inferred from homology"/>
<comment type="similarity">
    <text evidence="5">Belongs to the 4-toluene sulfonate uptake permease (TSUP) (TC 2.A.102) family.</text>
</comment>
<feature type="transmembrane region" description="Helical" evidence="5">
    <location>
        <begin position="212"/>
        <end position="233"/>
    </location>
</feature>
<evidence type="ECO:0000256" key="2">
    <source>
        <dbReference type="ARBA" id="ARBA00022692"/>
    </source>
</evidence>